<gene>
    <name evidence="1" type="ORF">J5837_06625</name>
</gene>
<evidence type="ECO:0000313" key="1">
    <source>
        <dbReference type="EMBL" id="MBP3984100.1"/>
    </source>
</evidence>
<accession>A0A940X3N8</accession>
<proteinExistence type="predicted"/>
<reference evidence="1" key="2">
    <citation type="submission" date="2021-03" db="EMBL/GenBank/DDBJ databases">
        <authorList>
            <person name="Cao W."/>
        </authorList>
    </citation>
    <scope>NUCLEOTIDE SEQUENCE</scope>
    <source>
        <strain evidence="1">110414</strain>
    </source>
</reference>
<evidence type="ECO:0000313" key="2">
    <source>
        <dbReference type="Proteomes" id="UP000673447"/>
    </source>
</evidence>
<comment type="caution">
    <text evidence="1">The sequence shown here is derived from an EMBL/GenBank/DDBJ whole genome shotgun (WGS) entry which is preliminary data.</text>
</comment>
<sequence length="98" mass="10824">MNRWLAVAAYQCRIDGVANGSVDFQVRYFDLPAASDVEETLRGELPHEYENDLGETVSWPLTRIFEIRCLLAMATGDEIVGFTATTEELSALGLPNTA</sequence>
<protein>
    <submittedName>
        <fullName evidence="1">Uncharacterized protein</fullName>
    </submittedName>
</protein>
<name>A0A940X3N8_9GAMM</name>
<keyword evidence="2" id="KW-1185">Reference proteome</keyword>
<dbReference type="AlphaFoldDB" id="A0A940X3N8"/>
<organism evidence="1 2">
    <name type="scientific">Pseudoxanthomonas helianthi</name>
    <dbReference type="NCBI Taxonomy" id="1453541"/>
    <lineage>
        <taxon>Bacteria</taxon>
        <taxon>Pseudomonadati</taxon>
        <taxon>Pseudomonadota</taxon>
        <taxon>Gammaproteobacteria</taxon>
        <taxon>Lysobacterales</taxon>
        <taxon>Lysobacteraceae</taxon>
        <taxon>Pseudoxanthomonas</taxon>
    </lineage>
</organism>
<dbReference type="Proteomes" id="UP000673447">
    <property type="component" value="Unassembled WGS sequence"/>
</dbReference>
<reference evidence="1" key="1">
    <citation type="journal article" date="2016" name="Int. J. Syst. Evol. Microbiol.">
        <title>Pseudoxanthomonas helianthi sp. nov., isolated from roots of Jerusalem artichoke (Helianthus tuberosus).</title>
        <authorList>
            <person name="Kittiwongwattana C."/>
            <person name="Thawai C."/>
        </authorList>
    </citation>
    <scope>NUCLEOTIDE SEQUENCE</scope>
    <source>
        <strain evidence="1">110414</strain>
    </source>
</reference>
<dbReference type="RefSeq" id="WP_210535890.1">
    <property type="nucleotide sequence ID" value="NZ_JAGKTC010000001.1"/>
</dbReference>
<dbReference type="EMBL" id="JAGKTC010000001">
    <property type="protein sequence ID" value="MBP3984100.1"/>
    <property type="molecule type" value="Genomic_DNA"/>
</dbReference>